<comment type="caution">
    <text evidence="1">The sequence shown here is derived from an EMBL/GenBank/DDBJ whole genome shotgun (WGS) entry which is preliminary data.</text>
</comment>
<name>A0ABQ9Y0Y7_9EUKA</name>
<protein>
    <submittedName>
        <fullName evidence="1">Uncharacterized protein</fullName>
    </submittedName>
</protein>
<keyword evidence="2" id="KW-1185">Reference proteome</keyword>
<reference evidence="1 2" key="1">
    <citation type="journal article" date="2022" name="bioRxiv">
        <title>Genomics of Preaxostyla Flagellates Illuminates Evolutionary Transitions and the Path Towards Mitochondrial Loss.</title>
        <authorList>
            <person name="Novak L.V.F."/>
            <person name="Treitli S.C."/>
            <person name="Pyrih J."/>
            <person name="Halakuc P."/>
            <person name="Pipaliya S.V."/>
            <person name="Vacek V."/>
            <person name="Brzon O."/>
            <person name="Soukal P."/>
            <person name="Eme L."/>
            <person name="Dacks J.B."/>
            <person name="Karnkowska A."/>
            <person name="Elias M."/>
            <person name="Hampl V."/>
        </authorList>
    </citation>
    <scope>NUCLEOTIDE SEQUENCE [LARGE SCALE GENOMIC DNA]</scope>
    <source>
        <strain evidence="1">NAU3</strain>
        <tissue evidence="1">Gut</tissue>
    </source>
</reference>
<accession>A0ABQ9Y0Y7</accession>
<dbReference type="CDD" id="cd00590">
    <property type="entry name" value="RRM_SF"/>
    <property type="match status" value="1"/>
</dbReference>
<sequence>MMSYVIPYDFYIQVRRINGKLCLRKIRESAFTQQSGNSILATMGLLFEERATTPVYADRSTPDEHEQFSLDMTSNLSCNGETLRLYYSAEIDSFLPNHSREWQPVNAPSPKTAVSRHFLPNQPGQLPRFNVRTNRLYFQMSKTDREKAFDFVGTDPLSQDRHRLLLKTLSTIPPLPSAVEIKMVKKNGNQRYWESKFQKVFAQCYTAGILNAFFGYQTIHRSPPAEPKPKTLSVDQYEFFTLPELLDHSRLDLSRCLWNMFHTLKWLGTVAPTDGSSVLAVFSVETREFHIEAFPQDLFDHDLPTLHDWSFVDTLLAPTLSLRGIPKSCSDVEGIIRSTVDPASLVKVSVSDDAVNSSSLMALLTFTTHQSLQQATSALKGALFDGQNVTCSPVS</sequence>
<evidence type="ECO:0000313" key="1">
    <source>
        <dbReference type="EMBL" id="KAK2957410.1"/>
    </source>
</evidence>
<proteinExistence type="predicted"/>
<dbReference type="Proteomes" id="UP001281761">
    <property type="component" value="Unassembled WGS sequence"/>
</dbReference>
<dbReference type="EMBL" id="JARBJD010000046">
    <property type="protein sequence ID" value="KAK2957410.1"/>
    <property type="molecule type" value="Genomic_DNA"/>
</dbReference>
<organism evidence="1 2">
    <name type="scientific">Blattamonas nauphoetae</name>
    <dbReference type="NCBI Taxonomy" id="2049346"/>
    <lineage>
        <taxon>Eukaryota</taxon>
        <taxon>Metamonada</taxon>
        <taxon>Preaxostyla</taxon>
        <taxon>Oxymonadida</taxon>
        <taxon>Blattamonas</taxon>
    </lineage>
</organism>
<evidence type="ECO:0000313" key="2">
    <source>
        <dbReference type="Proteomes" id="UP001281761"/>
    </source>
</evidence>
<gene>
    <name evidence="1" type="ORF">BLNAU_7566</name>
</gene>